<gene>
    <name evidence="6" type="ORF">EDC30_103237</name>
</gene>
<accession>A0A4R3I065</accession>
<dbReference type="InterPro" id="IPR027417">
    <property type="entry name" value="P-loop_NTPase"/>
</dbReference>
<dbReference type="GO" id="GO:0043565">
    <property type="term" value="F:sequence-specific DNA binding"/>
    <property type="evidence" value="ECO:0007669"/>
    <property type="project" value="InterPro"/>
</dbReference>
<dbReference type="Proteomes" id="UP000295382">
    <property type="component" value="Unassembled WGS sequence"/>
</dbReference>
<dbReference type="RefSeq" id="WP_243656674.1">
    <property type="nucleotide sequence ID" value="NZ_SLZQ01000003.1"/>
</dbReference>
<keyword evidence="3" id="KW-0805">Transcription regulation</keyword>
<reference evidence="6 7" key="1">
    <citation type="submission" date="2019-03" db="EMBL/GenBank/DDBJ databases">
        <title>Genomic Encyclopedia of Type Strains, Phase IV (KMG-IV): sequencing the most valuable type-strain genomes for metagenomic binning, comparative biology and taxonomic classification.</title>
        <authorList>
            <person name="Goeker M."/>
        </authorList>
    </citation>
    <scope>NUCLEOTIDE SEQUENCE [LARGE SCALE GENOMIC DNA]</scope>
    <source>
        <strain evidence="6 7">DSM 7445</strain>
    </source>
</reference>
<dbReference type="Gene3D" id="1.10.8.60">
    <property type="match status" value="1"/>
</dbReference>
<sequence>MLDVTKTVRQEQTVLILRPSRRAELYCPYAAMLQKQGVELIEHPGMDSTYLALEAGCRVGLLMLSQPDDIEHLESCEPLLNRSSIAWIGLIAPELLSDIRVRECISAYLFNFLILPAHPDHTMLMLRHAWGMAYVRESCHHLGHECMSTVDGDLAMVGKSEVMQRLYAQIRKVARTEASVLITGPSGTGKELAALSVHRQSTRRHAPFVAVNCGAIAPQLLQSELFGYEKGAFTGAQQRKIGRIEAARGGTLFLDEIGDMPLDMQVNLLRFLQEKRIVRVGGTEAVDVDVRVIAATHVDLAESVAQGRFREDLYYRINVVCINTPRLAERDSDIDDLAQHYFGKFAGTHNRMVRGFSRAAIAAMRSHTWPGNVRELINRVQRATVMAEGRFIQPEDLGFMDVPRQESALSLEVARATTDQIMINRALAQARNQISQAASLLGVSRMTLYRLLEKYNIRGRSMATSNAPFLDRVK</sequence>
<keyword evidence="1" id="KW-0547">Nucleotide-binding</keyword>
<organism evidence="6 7">
    <name type="scientific">Paucimonas lemoignei</name>
    <name type="common">Pseudomonas lemoignei</name>
    <dbReference type="NCBI Taxonomy" id="29443"/>
    <lineage>
        <taxon>Bacteria</taxon>
        <taxon>Pseudomonadati</taxon>
        <taxon>Pseudomonadota</taxon>
        <taxon>Betaproteobacteria</taxon>
        <taxon>Burkholderiales</taxon>
        <taxon>Burkholderiaceae</taxon>
        <taxon>Paucimonas</taxon>
    </lineage>
</organism>
<evidence type="ECO:0000256" key="4">
    <source>
        <dbReference type="ARBA" id="ARBA00023163"/>
    </source>
</evidence>
<comment type="caution">
    <text evidence="6">The sequence shown here is derived from an EMBL/GenBank/DDBJ whole genome shotgun (WGS) entry which is preliminary data.</text>
</comment>
<dbReference type="CDD" id="cd00009">
    <property type="entry name" value="AAA"/>
    <property type="match status" value="1"/>
</dbReference>
<dbReference type="PROSITE" id="PS50045">
    <property type="entry name" value="SIGMA54_INTERACT_4"/>
    <property type="match status" value="1"/>
</dbReference>
<dbReference type="PROSITE" id="PS00688">
    <property type="entry name" value="SIGMA54_INTERACT_3"/>
    <property type="match status" value="1"/>
</dbReference>
<dbReference type="EMBL" id="SLZQ01000003">
    <property type="protein sequence ID" value="TCS37945.1"/>
    <property type="molecule type" value="Genomic_DNA"/>
</dbReference>
<dbReference type="GO" id="GO:0006355">
    <property type="term" value="P:regulation of DNA-templated transcription"/>
    <property type="evidence" value="ECO:0007669"/>
    <property type="project" value="InterPro"/>
</dbReference>
<dbReference type="Pfam" id="PF00158">
    <property type="entry name" value="Sigma54_activat"/>
    <property type="match status" value="1"/>
</dbReference>
<dbReference type="Pfam" id="PF25601">
    <property type="entry name" value="AAA_lid_14"/>
    <property type="match status" value="1"/>
</dbReference>
<dbReference type="AlphaFoldDB" id="A0A4R3I065"/>
<dbReference type="PANTHER" id="PTHR32071">
    <property type="entry name" value="TRANSCRIPTIONAL REGULATORY PROTEIN"/>
    <property type="match status" value="1"/>
</dbReference>
<evidence type="ECO:0000256" key="3">
    <source>
        <dbReference type="ARBA" id="ARBA00023015"/>
    </source>
</evidence>
<dbReference type="GO" id="GO:0005524">
    <property type="term" value="F:ATP binding"/>
    <property type="evidence" value="ECO:0007669"/>
    <property type="project" value="UniProtKB-KW"/>
</dbReference>
<dbReference type="Pfam" id="PF02954">
    <property type="entry name" value="HTH_8"/>
    <property type="match status" value="1"/>
</dbReference>
<dbReference type="InterPro" id="IPR002197">
    <property type="entry name" value="HTH_Fis"/>
</dbReference>
<keyword evidence="4" id="KW-0804">Transcription</keyword>
<keyword evidence="7" id="KW-1185">Reference proteome</keyword>
<dbReference type="InterPro" id="IPR002078">
    <property type="entry name" value="Sigma_54_int"/>
</dbReference>
<keyword evidence="2" id="KW-0067">ATP-binding</keyword>
<proteinExistence type="predicted"/>
<dbReference type="InterPro" id="IPR025944">
    <property type="entry name" value="Sigma_54_int_dom_CS"/>
</dbReference>
<keyword evidence="6" id="KW-0238">DNA-binding</keyword>
<dbReference type="InterPro" id="IPR003593">
    <property type="entry name" value="AAA+_ATPase"/>
</dbReference>
<protein>
    <submittedName>
        <fullName evidence="6">DNA-binding NtrC family response regulator</fullName>
    </submittedName>
</protein>
<dbReference type="PRINTS" id="PR01590">
    <property type="entry name" value="HTHFIS"/>
</dbReference>
<evidence type="ECO:0000256" key="1">
    <source>
        <dbReference type="ARBA" id="ARBA00022741"/>
    </source>
</evidence>
<feature type="domain" description="Sigma-54 factor interaction" evidence="5">
    <location>
        <begin position="156"/>
        <end position="385"/>
    </location>
</feature>
<dbReference type="Gene3D" id="1.10.10.60">
    <property type="entry name" value="Homeodomain-like"/>
    <property type="match status" value="1"/>
</dbReference>
<dbReference type="SMART" id="SM00382">
    <property type="entry name" value="AAA"/>
    <property type="match status" value="1"/>
</dbReference>
<dbReference type="InterPro" id="IPR058031">
    <property type="entry name" value="AAA_lid_NorR"/>
</dbReference>
<evidence type="ECO:0000259" key="5">
    <source>
        <dbReference type="PROSITE" id="PS50045"/>
    </source>
</evidence>
<dbReference type="InterPro" id="IPR009057">
    <property type="entry name" value="Homeodomain-like_sf"/>
</dbReference>
<evidence type="ECO:0000313" key="7">
    <source>
        <dbReference type="Proteomes" id="UP000295382"/>
    </source>
</evidence>
<name>A0A4R3I065_PAULE</name>
<evidence type="ECO:0000256" key="2">
    <source>
        <dbReference type="ARBA" id="ARBA00022840"/>
    </source>
</evidence>
<evidence type="ECO:0000313" key="6">
    <source>
        <dbReference type="EMBL" id="TCS37945.1"/>
    </source>
</evidence>
<dbReference type="SUPFAM" id="SSF46689">
    <property type="entry name" value="Homeodomain-like"/>
    <property type="match status" value="1"/>
</dbReference>
<dbReference type="SUPFAM" id="SSF52540">
    <property type="entry name" value="P-loop containing nucleoside triphosphate hydrolases"/>
    <property type="match status" value="1"/>
</dbReference>
<dbReference type="PANTHER" id="PTHR32071:SF120">
    <property type="entry name" value="TRANSCRIPTIONAL REGULATOR-RELATED"/>
    <property type="match status" value="1"/>
</dbReference>
<dbReference type="Gene3D" id="3.40.50.300">
    <property type="entry name" value="P-loop containing nucleotide triphosphate hydrolases"/>
    <property type="match status" value="1"/>
</dbReference>
<dbReference type="FunFam" id="3.40.50.300:FF:000006">
    <property type="entry name" value="DNA-binding transcriptional regulator NtrC"/>
    <property type="match status" value="1"/>
</dbReference>